<protein>
    <submittedName>
        <fullName evidence="2">Uncharacterized protein</fullName>
    </submittedName>
</protein>
<accession>A0ABQ5HAN9</accession>
<organism evidence="2 3">
    <name type="scientific">Tanacetum coccineum</name>
    <dbReference type="NCBI Taxonomy" id="301880"/>
    <lineage>
        <taxon>Eukaryota</taxon>
        <taxon>Viridiplantae</taxon>
        <taxon>Streptophyta</taxon>
        <taxon>Embryophyta</taxon>
        <taxon>Tracheophyta</taxon>
        <taxon>Spermatophyta</taxon>
        <taxon>Magnoliopsida</taxon>
        <taxon>eudicotyledons</taxon>
        <taxon>Gunneridae</taxon>
        <taxon>Pentapetalae</taxon>
        <taxon>asterids</taxon>
        <taxon>campanulids</taxon>
        <taxon>Asterales</taxon>
        <taxon>Asteraceae</taxon>
        <taxon>Asteroideae</taxon>
        <taxon>Anthemideae</taxon>
        <taxon>Anthemidinae</taxon>
        <taxon>Tanacetum</taxon>
    </lineage>
</organism>
<gene>
    <name evidence="2" type="ORF">Tco_1058732</name>
</gene>
<sequence>MDPRRPAQWETVGVLGEKWGQRGRERSTGGWGTGRSGGTGQGGLRRKERNKGGEGGAGRGTEYRRGAAWGEKKDGKRWKW</sequence>
<feature type="region of interest" description="Disordered" evidence="1">
    <location>
        <begin position="1"/>
        <end position="80"/>
    </location>
</feature>
<dbReference type="EMBL" id="BQNB010019353">
    <property type="protein sequence ID" value="GJT84390.1"/>
    <property type="molecule type" value="Genomic_DNA"/>
</dbReference>
<evidence type="ECO:0000313" key="2">
    <source>
        <dbReference type="EMBL" id="GJT84390.1"/>
    </source>
</evidence>
<feature type="compositionally biased region" description="Gly residues" evidence="1">
    <location>
        <begin position="29"/>
        <end position="43"/>
    </location>
</feature>
<proteinExistence type="predicted"/>
<keyword evidence="3" id="KW-1185">Reference proteome</keyword>
<feature type="compositionally biased region" description="Basic and acidic residues" evidence="1">
    <location>
        <begin position="61"/>
        <end position="74"/>
    </location>
</feature>
<dbReference type="Proteomes" id="UP001151760">
    <property type="component" value="Unassembled WGS sequence"/>
</dbReference>
<evidence type="ECO:0000313" key="3">
    <source>
        <dbReference type="Proteomes" id="UP001151760"/>
    </source>
</evidence>
<reference evidence="2" key="1">
    <citation type="journal article" date="2022" name="Int. J. Mol. Sci.">
        <title>Draft Genome of Tanacetum Coccineum: Genomic Comparison of Closely Related Tanacetum-Family Plants.</title>
        <authorList>
            <person name="Yamashiro T."/>
            <person name="Shiraishi A."/>
            <person name="Nakayama K."/>
            <person name="Satake H."/>
        </authorList>
    </citation>
    <scope>NUCLEOTIDE SEQUENCE</scope>
</reference>
<name>A0ABQ5HAN9_9ASTR</name>
<evidence type="ECO:0000256" key="1">
    <source>
        <dbReference type="SAM" id="MobiDB-lite"/>
    </source>
</evidence>
<reference evidence="2" key="2">
    <citation type="submission" date="2022-01" db="EMBL/GenBank/DDBJ databases">
        <authorList>
            <person name="Yamashiro T."/>
            <person name="Shiraishi A."/>
            <person name="Satake H."/>
            <person name="Nakayama K."/>
        </authorList>
    </citation>
    <scope>NUCLEOTIDE SEQUENCE</scope>
</reference>
<comment type="caution">
    <text evidence="2">The sequence shown here is derived from an EMBL/GenBank/DDBJ whole genome shotgun (WGS) entry which is preliminary data.</text>
</comment>